<keyword evidence="2" id="KW-1003">Cell membrane</keyword>
<feature type="coiled-coil region" evidence="12">
    <location>
        <begin position="471"/>
        <end position="505"/>
    </location>
</feature>
<evidence type="ECO:0000256" key="10">
    <source>
        <dbReference type="ARBA" id="ARBA00029447"/>
    </source>
</evidence>
<dbReference type="InterPro" id="IPR004089">
    <property type="entry name" value="MCPsignal_dom"/>
</dbReference>
<evidence type="ECO:0000256" key="12">
    <source>
        <dbReference type="SAM" id="Coils"/>
    </source>
</evidence>
<evidence type="ECO:0000256" key="1">
    <source>
        <dbReference type="ARBA" id="ARBA00004429"/>
    </source>
</evidence>
<reference evidence="17" key="1">
    <citation type="submission" date="2016-10" db="EMBL/GenBank/DDBJ databases">
        <authorList>
            <person name="Varghese N."/>
            <person name="Submissions S."/>
        </authorList>
    </citation>
    <scope>NUCLEOTIDE SEQUENCE [LARGE SCALE GENOMIC DNA]</scope>
    <source>
        <strain evidence="17">DSM 18579</strain>
    </source>
</reference>
<evidence type="ECO:0000256" key="6">
    <source>
        <dbReference type="ARBA" id="ARBA00022692"/>
    </source>
</evidence>
<dbReference type="AlphaFoldDB" id="A0A1H9ZAV4"/>
<protein>
    <submittedName>
        <fullName evidence="16">Methyl-accepting chemotaxis sensory transducer with TarH sensor</fullName>
    </submittedName>
</protein>
<dbReference type="GO" id="GO:0005886">
    <property type="term" value="C:plasma membrane"/>
    <property type="evidence" value="ECO:0007669"/>
    <property type="project" value="UniProtKB-SubCell"/>
</dbReference>
<evidence type="ECO:0000256" key="7">
    <source>
        <dbReference type="ARBA" id="ARBA00022989"/>
    </source>
</evidence>
<feature type="transmembrane region" description="Helical" evidence="13">
    <location>
        <begin position="187"/>
        <end position="208"/>
    </location>
</feature>
<dbReference type="OrthoDB" id="9765776at2"/>
<dbReference type="SUPFAM" id="SSF58104">
    <property type="entry name" value="Methyl-accepting chemotaxis protein (MCP) signaling domain"/>
    <property type="match status" value="1"/>
</dbReference>
<dbReference type="EMBL" id="FOHV01000003">
    <property type="protein sequence ID" value="SES78741.1"/>
    <property type="molecule type" value="Genomic_DNA"/>
</dbReference>
<dbReference type="SUPFAM" id="SSF47170">
    <property type="entry name" value="Aspartate receptor, ligand-binding domain"/>
    <property type="match status" value="1"/>
</dbReference>
<keyword evidence="9 11" id="KW-0807">Transducer</keyword>
<dbReference type="CDD" id="cd11386">
    <property type="entry name" value="MCP_signal"/>
    <property type="match status" value="1"/>
</dbReference>
<evidence type="ECO:0000256" key="8">
    <source>
        <dbReference type="ARBA" id="ARBA00023136"/>
    </source>
</evidence>
<dbReference type="InterPro" id="IPR004090">
    <property type="entry name" value="Chemotax_Me-accpt_rcpt"/>
</dbReference>
<dbReference type="RefSeq" id="WP_093317563.1">
    <property type="nucleotide sequence ID" value="NZ_FOHV01000003.1"/>
</dbReference>
<keyword evidence="4" id="KW-0145">Chemotaxis</keyword>
<keyword evidence="17" id="KW-1185">Reference proteome</keyword>
<dbReference type="Gene3D" id="1.10.287.950">
    <property type="entry name" value="Methyl-accepting chemotaxis protein"/>
    <property type="match status" value="1"/>
</dbReference>
<dbReference type="PRINTS" id="PR00260">
    <property type="entry name" value="CHEMTRNSDUCR"/>
</dbReference>
<dbReference type="InterPro" id="IPR035440">
    <property type="entry name" value="4HB_MCP_dom_sf"/>
</dbReference>
<keyword evidence="5" id="KW-0997">Cell inner membrane</keyword>
<dbReference type="SMART" id="SM00283">
    <property type="entry name" value="MA"/>
    <property type="match status" value="1"/>
</dbReference>
<sequence>MNKIKLSTGLLLLVICFTIVQLASSGISFNRAKHAFHGFETTLGVNEQHDTLVQAWVDILHTQIHLNQAAYFKAISDNASLENALKKTADSLNKSKSSFEAFLDVNRELGYNSTETEVIAKEFNDLLSLVLQKMEMIRSNATQPLELEKLVTLQLTLENNMQNFAMKMDGIVGKLSIQNEKEHSASLAQLILIIILCLIGTVGSIFWIRKAITHPLETLLSQFKSITEGDLTQSIQSEGSAEMVRIFSYFKKMQSYLIETVSAVRDSTHIMVDGVTDMMKRNTEVAARTDQQAAALEQTASSMVELTSTVKLNAQSAHAAAEVAAETSKAAQKGGEITQSVVTTMAEISESSHKIGAITAVIDGIAFQTNILALNAAVEAARAGEQGRGFAVVAGEVRNLAQRSAQAAREIKALIDDSILHVEKGVELVQNAGVTIDEIVTAVEKVTENIGNISDSSDEQSRGIDMIAQAVNEMERVIHESSDLMHVLEQESMELDNEADKLSAAVAMFKLA</sequence>
<comment type="similarity">
    <text evidence="10">Belongs to the methyl-accepting chemotaxis (MCP) protein family.</text>
</comment>
<evidence type="ECO:0000256" key="11">
    <source>
        <dbReference type="PROSITE-ProRule" id="PRU00284"/>
    </source>
</evidence>
<dbReference type="InterPro" id="IPR051310">
    <property type="entry name" value="MCP_chemotaxis"/>
</dbReference>
<keyword evidence="12" id="KW-0175">Coiled coil</keyword>
<dbReference type="Pfam" id="PF02203">
    <property type="entry name" value="TarH"/>
    <property type="match status" value="1"/>
</dbReference>
<feature type="domain" description="HAMP" evidence="15">
    <location>
        <begin position="210"/>
        <end position="262"/>
    </location>
</feature>
<evidence type="ECO:0000256" key="13">
    <source>
        <dbReference type="SAM" id="Phobius"/>
    </source>
</evidence>
<evidence type="ECO:0000259" key="15">
    <source>
        <dbReference type="PROSITE" id="PS50885"/>
    </source>
</evidence>
<evidence type="ECO:0000256" key="9">
    <source>
        <dbReference type="ARBA" id="ARBA00023224"/>
    </source>
</evidence>
<dbReference type="GO" id="GO:0004888">
    <property type="term" value="F:transmembrane signaling receptor activity"/>
    <property type="evidence" value="ECO:0007669"/>
    <property type="project" value="InterPro"/>
</dbReference>
<dbReference type="PANTHER" id="PTHR43531:SF14">
    <property type="entry name" value="METHYL-ACCEPTING CHEMOTAXIS PROTEIN I-RELATED"/>
    <property type="match status" value="1"/>
</dbReference>
<dbReference type="GO" id="GO:0006935">
    <property type="term" value="P:chemotaxis"/>
    <property type="evidence" value="ECO:0007669"/>
    <property type="project" value="UniProtKB-KW"/>
</dbReference>
<evidence type="ECO:0000256" key="5">
    <source>
        <dbReference type="ARBA" id="ARBA00022519"/>
    </source>
</evidence>
<evidence type="ECO:0000313" key="16">
    <source>
        <dbReference type="EMBL" id="SES78741.1"/>
    </source>
</evidence>
<dbReference type="InterPro" id="IPR003660">
    <property type="entry name" value="HAMP_dom"/>
</dbReference>
<keyword evidence="3" id="KW-0488">Methylation</keyword>
<dbReference type="FunFam" id="1.10.287.950:FF:000001">
    <property type="entry name" value="Methyl-accepting chemotaxis sensory transducer"/>
    <property type="match status" value="1"/>
</dbReference>
<dbReference type="GO" id="GO:0007165">
    <property type="term" value="P:signal transduction"/>
    <property type="evidence" value="ECO:0007669"/>
    <property type="project" value="UniProtKB-KW"/>
</dbReference>
<dbReference type="Pfam" id="PF00015">
    <property type="entry name" value="MCPsignal"/>
    <property type="match status" value="1"/>
</dbReference>
<dbReference type="Proteomes" id="UP000242642">
    <property type="component" value="Unassembled WGS sequence"/>
</dbReference>
<accession>A0A1H9ZAV4</accession>
<organism evidence="16 17">
    <name type="scientific">Thorsellia anophelis DSM 18579</name>
    <dbReference type="NCBI Taxonomy" id="1123402"/>
    <lineage>
        <taxon>Bacteria</taxon>
        <taxon>Pseudomonadati</taxon>
        <taxon>Pseudomonadota</taxon>
        <taxon>Gammaproteobacteria</taxon>
        <taxon>Enterobacterales</taxon>
        <taxon>Thorselliaceae</taxon>
        <taxon>Thorsellia</taxon>
    </lineage>
</organism>
<keyword evidence="6 13" id="KW-0812">Transmembrane</keyword>
<evidence type="ECO:0000259" key="14">
    <source>
        <dbReference type="PROSITE" id="PS50111"/>
    </source>
</evidence>
<feature type="domain" description="Methyl-accepting transducer" evidence="14">
    <location>
        <begin position="267"/>
        <end position="489"/>
    </location>
</feature>
<evidence type="ECO:0000313" key="17">
    <source>
        <dbReference type="Proteomes" id="UP000242642"/>
    </source>
</evidence>
<dbReference type="Gene3D" id="1.20.120.30">
    <property type="entry name" value="Aspartate receptor, ligand-binding domain"/>
    <property type="match status" value="1"/>
</dbReference>
<gene>
    <name evidence="16" type="ORF">SAMN02583745_00506</name>
</gene>
<proteinExistence type="inferred from homology"/>
<dbReference type="PROSITE" id="PS50111">
    <property type="entry name" value="CHEMOTAXIS_TRANSDUC_2"/>
    <property type="match status" value="1"/>
</dbReference>
<comment type="subcellular location">
    <subcellularLocation>
        <location evidence="1">Cell inner membrane</location>
        <topology evidence="1">Multi-pass membrane protein</topology>
    </subcellularLocation>
</comment>
<dbReference type="PROSITE" id="PS50885">
    <property type="entry name" value="HAMP"/>
    <property type="match status" value="1"/>
</dbReference>
<evidence type="ECO:0000256" key="4">
    <source>
        <dbReference type="ARBA" id="ARBA00022500"/>
    </source>
</evidence>
<dbReference type="InterPro" id="IPR003122">
    <property type="entry name" value="Tar_rcpt_lig-bd"/>
</dbReference>
<dbReference type="SMART" id="SM00304">
    <property type="entry name" value="HAMP"/>
    <property type="match status" value="1"/>
</dbReference>
<dbReference type="PANTHER" id="PTHR43531">
    <property type="entry name" value="PROTEIN ICFG"/>
    <property type="match status" value="1"/>
</dbReference>
<dbReference type="Pfam" id="PF00672">
    <property type="entry name" value="HAMP"/>
    <property type="match status" value="1"/>
</dbReference>
<evidence type="ECO:0000256" key="2">
    <source>
        <dbReference type="ARBA" id="ARBA00022475"/>
    </source>
</evidence>
<keyword evidence="7 13" id="KW-1133">Transmembrane helix</keyword>
<evidence type="ECO:0000256" key="3">
    <source>
        <dbReference type="ARBA" id="ARBA00022481"/>
    </source>
</evidence>
<name>A0A1H9ZAV4_9GAMM</name>
<dbReference type="STRING" id="1123402.SAMN02583745_00506"/>
<keyword evidence="8 13" id="KW-0472">Membrane</keyword>